<evidence type="ECO:0000313" key="1">
    <source>
        <dbReference type="EMBL" id="JAE15509.1"/>
    </source>
</evidence>
<proteinExistence type="predicted"/>
<sequence length="29" mass="3452">MRHRTTLLKSNQIARAIIQLDLKTQLYLL</sequence>
<name>A0A0A9FW86_ARUDO</name>
<reference evidence="1" key="1">
    <citation type="submission" date="2014-09" db="EMBL/GenBank/DDBJ databases">
        <authorList>
            <person name="Magalhaes I.L.F."/>
            <person name="Oliveira U."/>
            <person name="Santos F.R."/>
            <person name="Vidigal T.H.D.A."/>
            <person name="Brescovit A.D."/>
            <person name="Santos A.J."/>
        </authorList>
    </citation>
    <scope>NUCLEOTIDE SEQUENCE</scope>
    <source>
        <tissue evidence="1">Shoot tissue taken approximately 20 cm above the soil surface</tissue>
    </source>
</reference>
<protein>
    <submittedName>
        <fullName evidence="1">Uncharacterized protein</fullName>
    </submittedName>
</protein>
<organism evidence="1">
    <name type="scientific">Arundo donax</name>
    <name type="common">Giant reed</name>
    <name type="synonym">Donax arundinaceus</name>
    <dbReference type="NCBI Taxonomy" id="35708"/>
    <lineage>
        <taxon>Eukaryota</taxon>
        <taxon>Viridiplantae</taxon>
        <taxon>Streptophyta</taxon>
        <taxon>Embryophyta</taxon>
        <taxon>Tracheophyta</taxon>
        <taxon>Spermatophyta</taxon>
        <taxon>Magnoliopsida</taxon>
        <taxon>Liliopsida</taxon>
        <taxon>Poales</taxon>
        <taxon>Poaceae</taxon>
        <taxon>PACMAD clade</taxon>
        <taxon>Arundinoideae</taxon>
        <taxon>Arundineae</taxon>
        <taxon>Arundo</taxon>
    </lineage>
</organism>
<accession>A0A0A9FW86</accession>
<dbReference type="AlphaFoldDB" id="A0A0A9FW86"/>
<reference evidence="1" key="2">
    <citation type="journal article" date="2015" name="Data Brief">
        <title>Shoot transcriptome of the giant reed, Arundo donax.</title>
        <authorList>
            <person name="Barrero R.A."/>
            <person name="Guerrero F.D."/>
            <person name="Moolhuijzen P."/>
            <person name="Goolsby J.A."/>
            <person name="Tidwell J."/>
            <person name="Bellgard S.E."/>
            <person name="Bellgard M.I."/>
        </authorList>
    </citation>
    <scope>NUCLEOTIDE SEQUENCE</scope>
    <source>
        <tissue evidence="1">Shoot tissue taken approximately 20 cm above the soil surface</tissue>
    </source>
</reference>
<dbReference type="EMBL" id="GBRH01182387">
    <property type="protein sequence ID" value="JAE15509.1"/>
    <property type="molecule type" value="Transcribed_RNA"/>
</dbReference>